<keyword evidence="1" id="KW-0472">Membrane</keyword>
<evidence type="ECO:0000256" key="1">
    <source>
        <dbReference type="SAM" id="Phobius"/>
    </source>
</evidence>
<dbReference type="STRING" id="365044.Pnap_0757"/>
<protein>
    <submittedName>
        <fullName evidence="2">Putative general secretory pathway N transmembrane protein</fullName>
    </submittedName>
</protein>
<accession>A1VK98</accession>
<organism evidence="2 3">
    <name type="scientific">Polaromonas naphthalenivorans (strain CJ2)</name>
    <dbReference type="NCBI Taxonomy" id="365044"/>
    <lineage>
        <taxon>Bacteria</taxon>
        <taxon>Pseudomonadati</taxon>
        <taxon>Pseudomonadota</taxon>
        <taxon>Betaproteobacteria</taxon>
        <taxon>Burkholderiales</taxon>
        <taxon>Comamonadaceae</taxon>
        <taxon>Polaromonas</taxon>
    </lineage>
</organism>
<dbReference type="OrthoDB" id="8558191at2"/>
<sequence>MAYTPSVAPGSAFAPWRWAMAGALAGLILALVLFAPARWLAALVRQASGEHVLLDGPRGGFWQGSAQLVLSGGAGSREAVALPGQLTWTIRPAWNGLNVQLNAECCMQQALQLQARLAGWSGVQLTLSDSQSQWPAGLLAGLGTPWNTVQAQGQLVASTQGFNARWAQGRLILAGRLQLDATRISSRLSTLQPMGSYRLLLQGGNPSTLELNTLEGKLQLTGRGQWVGQRLRFDGAASATPESIDALSNLLNIIGRRNGATAIIKVG</sequence>
<dbReference type="KEGG" id="pna:Pnap_0757"/>
<dbReference type="RefSeq" id="WP_011800171.1">
    <property type="nucleotide sequence ID" value="NC_008781.1"/>
</dbReference>
<dbReference type="AlphaFoldDB" id="A1VK98"/>
<dbReference type="HOGENOM" id="CLU_080660_0_0_4"/>
<name>A1VK98_POLNA</name>
<evidence type="ECO:0000313" key="2">
    <source>
        <dbReference type="EMBL" id="ABM36076.1"/>
    </source>
</evidence>
<reference evidence="3" key="1">
    <citation type="journal article" date="2009" name="Environ. Microbiol.">
        <title>The genome of Polaromonas naphthalenivorans strain CJ2, isolated from coal tar-contaminated sediment, reveals physiological and metabolic versatility and evolution through extensive horizontal gene transfer.</title>
        <authorList>
            <person name="Yagi J.M."/>
            <person name="Sims D."/>
            <person name="Brettin T."/>
            <person name="Bruce D."/>
            <person name="Madsen E.L."/>
        </authorList>
    </citation>
    <scope>NUCLEOTIDE SEQUENCE [LARGE SCALE GENOMIC DNA]</scope>
    <source>
        <strain evidence="3">CJ2</strain>
    </source>
</reference>
<proteinExistence type="predicted"/>
<dbReference type="eggNOG" id="ENOG502Z8UV">
    <property type="taxonomic scope" value="Bacteria"/>
</dbReference>
<evidence type="ECO:0000313" key="3">
    <source>
        <dbReference type="Proteomes" id="UP000000644"/>
    </source>
</evidence>
<gene>
    <name evidence="2" type="ordered locus">Pnap_0757</name>
</gene>
<dbReference type="Proteomes" id="UP000000644">
    <property type="component" value="Chromosome"/>
</dbReference>
<keyword evidence="1" id="KW-1133">Transmembrane helix</keyword>
<feature type="transmembrane region" description="Helical" evidence="1">
    <location>
        <begin position="16"/>
        <end position="35"/>
    </location>
</feature>
<dbReference type="EMBL" id="CP000529">
    <property type="protein sequence ID" value="ABM36076.1"/>
    <property type="molecule type" value="Genomic_DNA"/>
</dbReference>
<keyword evidence="1 2" id="KW-0812">Transmembrane</keyword>
<keyword evidence="3" id="KW-1185">Reference proteome</keyword>